<dbReference type="SUPFAM" id="SSF111347">
    <property type="entry name" value="Rap/Ran-GAP"/>
    <property type="match status" value="1"/>
</dbReference>
<reference evidence="4" key="1">
    <citation type="journal article" date="2023" name="Insect Mol. Biol.">
        <title>Genome sequencing provides insights into the evolution of gene families encoding plant cell wall-degrading enzymes in longhorned beetles.</title>
        <authorList>
            <person name="Shin N.R."/>
            <person name="Okamura Y."/>
            <person name="Kirsch R."/>
            <person name="Pauchet Y."/>
        </authorList>
    </citation>
    <scope>NUCLEOTIDE SEQUENCE</scope>
    <source>
        <strain evidence="4">RBIC_L_NR</strain>
    </source>
</reference>
<dbReference type="Proteomes" id="UP001162156">
    <property type="component" value="Unassembled WGS sequence"/>
</dbReference>
<feature type="domain" description="Rap-GAP" evidence="3">
    <location>
        <begin position="935"/>
        <end position="1145"/>
    </location>
</feature>
<name>A0AAV8Y1G5_9CUCU</name>
<dbReference type="PANTHER" id="PTHR10063:SF0">
    <property type="entry name" value="TUBERIN"/>
    <property type="match status" value="1"/>
</dbReference>
<dbReference type="GO" id="GO:0033596">
    <property type="term" value="C:TSC1-TSC2 complex"/>
    <property type="evidence" value="ECO:0007669"/>
    <property type="project" value="TreeGrafter"/>
</dbReference>
<dbReference type="Pfam" id="PF03542">
    <property type="entry name" value="Tuberin"/>
    <property type="match status" value="1"/>
</dbReference>
<feature type="compositionally biased region" description="Polar residues" evidence="2">
    <location>
        <begin position="451"/>
        <end position="465"/>
    </location>
</feature>
<dbReference type="GO" id="GO:0032007">
    <property type="term" value="P:negative regulation of TOR signaling"/>
    <property type="evidence" value="ECO:0007669"/>
    <property type="project" value="TreeGrafter"/>
</dbReference>
<sequence>MVNVVHSTDIIVRSSVAKLLIDLCMECESKKCLELLDILERLLYRPFENHPPDNIPVNESEYCDIKCLVAGLIGVFTYKIHKLPSSQAIKIYKMLVNFLEMHYSRPKIFENCSQVRQMIFDCFLKMRADSLYHLGYPEANHLKCSPYLCVIYRSIDRGPLGSPPPQSPAITQQPPCTVTYVSLRRAFKVFISCLKLERDWDVLSLVLREMTKGLQNKSLILSKHGNNELDLLVDVLCAMITDRSLNLPESLNVKVSKPDFHAFVLLVLVNLASYHNYLDQMHQQKMIRCLMRCTNSTGPRSPKHCIAALTICTLEMREVMVKLLPEVLLNLSKISATVHIAIPVLEFLSTLTQLPMVFANFVADQYMAVFAISLPYTNPFKYNHYTVSLAHHVIAVWFLKCRLPFRKDFVKFITNGLQTNALVPFEETKSALFNQNLSDLNQDSSDRKRSSSLTEQGSRGRSATLSSMRMDKPVLHRPAANKSLITYYEELTETCIDLMARYAFSPCSALPRRLPVAEFLLNGGQSMCWLIGNKLVTVTTSGCSQKVLKHGLCDKCWTFCNTQNESRKAKNARSGSNENEETGWASRQNSNEKSNTNTSVSSPIDEGKKVGDKLEMISSKLQQLATIEKHDKETCACWCQGWAEIYVRRPTGDMSWVMRIQNQISYTHSMYEFPLNEISTLFMPSLYSEARPPLQRQGTSEEHPNQDEGIAGSNTSLPGSPKQSPSRQNSRDSMEEELEYIYDDGTKSRNTVRRSNSSPEMSASWKNPFLHQKAVMEGEDNKNLEEDNVKKNKMYSKDMRVSCEAIPEEIAGAGHEIQKSSSSSILEKNTSNMNLNLARERAKERKNSGSVERLSSLESNQAQKRDRGYTISVMNPATRKPRSEHVRQPTRSKEVPRSGINPSFVFLQLYHAAYFGHNTERPLIVGPSDVVQRAVKVLDLIAPYETHKIGVLYVREGQINSEVEILKNRFGSLRYVDFLQNLGTLVKLSDVDPQVFFLGGLDQSGQDGKFAYIWQDDVVRVTFHVATMMPNKEHETSCNNKKMHIGNNYSQFNFAAVIIQPLDHNTNRVVVKVKDELTELVGIREPKIVSDQNVAILARQLALHANLASLVVCSLKNRSSDPYASNWLERLRKIKNIRNKIIQEQKNDESIYPAEDPTMKTKKYMEDFTDYT</sequence>
<feature type="compositionally biased region" description="Polar residues" evidence="2">
    <location>
        <begin position="585"/>
        <end position="602"/>
    </location>
</feature>
<evidence type="ECO:0000313" key="5">
    <source>
        <dbReference type="Proteomes" id="UP001162156"/>
    </source>
</evidence>
<dbReference type="PANTHER" id="PTHR10063">
    <property type="entry name" value="TUBERIN"/>
    <property type="match status" value="1"/>
</dbReference>
<dbReference type="GO" id="GO:0005634">
    <property type="term" value="C:nucleus"/>
    <property type="evidence" value="ECO:0007669"/>
    <property type="project" value="InterPro"/>
</dbReference>
<dbReference type="InterPro" id="IPR027107">
    <property type="entry name" value="Tuberin/Ral-act_asu"/>
</dbReference>
<keyword evidence="5" id="KW-1185">Reference proteome</keyword>
<proteinExistence type="predicted"/>
<dbReference type="AlphaFoldDB" id="A0AAV8Y1G5"/>
<evidence type="ECO:0000313" key="4">
    <source>
        <dbReference type="EMBL" id="KAJ8945060.1"/>
    </source>
</evidence>
<feature type="compositionally biased region" description="Polar residues" evidence="2">
    <location>
        <begin position="753"/>
        <end position="765"/>
    </location>
</feature>
<feature type="region of interest" description="Disordered" evidence="2">
    <location>
        <begin position="691"/>
        <end position="767"/>
    </location>
</feature>
<feature type="compositionally biased region" description="Polar residues" evidence="2">
    <location>
        <begin position="712"/>
        <end position="728"/>
    </location>
</feature>
<evidence type="ECO:0000259" key="3">
    <source>
        <dbReference type="PROSITE" id="PS50085"/>
    </source>
</evidence>
<dbReference type="InterPro" id="IPR035974">
    <property type="entry name" value="Rap/Ran-GAP_sf"/>
</dbReference>
<dbReference type="GO" id="GO:0005096">
    <property type="term" value="F:GTPase activator activity"/>
    <property type="evidence" value="ECO:0007669"/>
    <property type="project" value="UniProtKB-KW"/>
</dbReference>
<dbReference type="GO" id="GO:0046627">
    <property type="term" value="P:negative regulation of insulin receptor signaling pathway"/>
    <property type="evidence" value="ECO:0007669"/>
    <property type="project" value="TreeGrafter"/>
</dbReference>
<dbReference type="GO" id="GO:0051898">
    <property type="term" value="P:negative regulation of phosphatidylinositol 3-kinase/protein kinase B signal transduction"/>
    <property type="evidence" value="ECO:0007669"/>
    <property type="project" value="TreeGrafter"/>
</dbReference>
<evidence type="ECO:0000256" key="2">
    <source>
        <dbReference type="SAM" id="MobiDB-lite"/>
    </source>
</evidence>
<feature type="region of interest" description="Disordered" evidence="2">
    <location>
        <begin position="440"/>
        <end position="465"/>
    </location>
</feature>
<dbReference type="InterPro" id="IPR016024">
    <property type="entry name" value="ARM-type_fold"/>
</dbReference>
<gene>
    <name evidence="4" type="ORF">NQ314_009327</name>
</gene>
<dbReference type="EMBL" id="JANEYF010002544">
    <property type="protein sequence ID" value="KAJ8945060.1"/>
    <property type="molecule type" value="Genomic_DNA"/>
</dbReference>
<dbReference type="SUPFAM" id="SSF48371">
    <property type="entry name" value="ARM repeat"/>
    <property type="match status" value="1"/>
</dbReference>
<keyword evidence="1" id="KW-0343">GTPase activation</keyword>
<dbReference type="Pfam" id="PF02145">
    <property type="entry name" value="Rap_GAP"/>
    <property type="match status" value="2"/>
</dbReference>
<evidence type="ECO:0000256" key="1">
    <source>
        <dbReference type="ARBA" id="ARBA00022468"/>
    </source>
</evidence>
<protein>
    <recommendedName>
        <fullName evidence="3">Rap-GAP domain-containing protein</fullName>
    </recommendedName>
</protein>
<dbReference type="GO" id="GO:0051726">
    <property type="term" value="P:regulation of cell cycle"/>
    <property type="evidence" value="ECO:0007669"/>
    <property type="project" value="TreeGrafter"/>
</dbReference>
<organism evidence="4 5">
    <name type="scientific">Rhamnusium bicolor</name>
    <dbReference type="NCBI Taxonomy" id="1586634"/>
    <lineage>
        <taxon>Eukaryota</taxon>
        <taxon>Metazoa</taxon>
        <taxon>Ecdysozoa</taxon>
        <taxon>Arthropoda</taxon>
        <taxon>Hexapoda</taxon>
        <taxon>Insecta</taxon>
        <taxon>Pterygota</taxon>
        <taxon>Neoptera</taxon>
        <taxon>Endopterygota</taxon>
        <taxon>Coleoptera</taxon>
        <taxon>Polyphaga</taxon>
        <taxon>Cucujiformia</taxon>
        <taxon>Chrysomeloidea</taxon>
        <taxon>Cerambycidae</taxon>
        <taxon>Lepturinae</taxon>
        <taxon>Rhagiini</taxon>
        <taxon>Rhamnusium</taxon>
    </lineage>
</organism>
<dbReference type="InterPro" id="IPR018515">
    <property type="entry name" value="Tuberin-type_domain"/>
</dbReference>
<dbReference type="InterPro" id="IPR000331">
    <property type="entry name" value="Rap/Ran_GAP_dom"/>
</dbReference>
<accession>A0AAV8Y1G5</accession>
<comment type="caution">
    <text evidence="4">The sequence shown here is derived from an EMBL/GenBank/DDBJ whole genome shotgun (WGS) entry which is preliminary data.</text>
</comment>
<feature type="compositionally biased region" description="Basic and acidic residues" evidence="2">
    <location>
        <begin position="881"/>
        <end position="896"/>
    </location>
</feature>
<dbReference type="Gene3D" id="3.40.50.11210">
    <property type="entry name" value="Rap/Ran-GAP"/>
    <property type="match status" value="1"/>
</dbReference>
<feature type="region of interest" description="Disordered" evidence="2">
    <location>
        <begin position="841"/>
        <end position="897"/>
    </location>
</feature>
<feature type="region of interest" description="Disordered" evidence="2">
    <location>
        <begin position="568"/>
        <end position="609"/>
    </location>
</feature>
<dbReference type="GO" id="GO:0051056">
    <property type="term" value="P:regulation of small GTPase mediated signal transduction"/>
    <property type="evidence" value="ECO:0007669"/>
    <property type="project" value="InterPro"/>
</dbReference>
<dbReference type="GO" id="GO:0030178">
    <property type="term" value="P:negative regulation of Wnt signaling pathway"/>
    <property type="evidence" value="ECO:0007669"/>
    <property type="project" value="TreeGrafter"/>
</dbReference>
<dbReference type="PROSITE" id="PS50085">
    <property type="entry name" value="RAPGAP"/>
    <property type="match status" value="1"/>
</dbReference>